<dbReference type="Proteomes" id="UP000237921">
    <property type="component" value="Chromosome"/>
</dbReference>
<evidence type="ECO:0000313" key="3">
    <source>
        <dbReference type="Proteomes" id="UP000237921"/>
    </source>
</evidence>
<dbReference type="PANTHER" id="PTHR30251:SF4">
    <property type="entry name" value="SLR1668 PROTEIN"/>
    <property type="match status" value="1"/>
</dbReference>
<dbReference type="GO" id="GO:0030288">
    <property type="term" value="C:outer membrane-bounded periplasmic space"/>
    <property type="evidence" value="ECO:0007669"/>
    <property type="project" value="InterPro"/>
</dbReference>
<proteinExistence type="predicted"/>
<dbReference type="InterPro" id="IPR016147">
    <property type="entry name" value="Pili_assmbl_chaperone_N"/>
</dbReference>
<dbReference type="EMBL" id="CP014019">
    <property type="protein sequence ID" value="AVF43741.1"/>
    <property type="molecule type" value="Genomic_DNA"/>
</dbReference>
<feature type="domain" description="Pili assembly chaperone N-terminal" evidence="1">
    <location>
        <begin position="43"/>
        <end position="152"/>
    </location>
</feature>
<reference evidence="3" key="1">
    <citation type="submission" date="2017-12" db="EMBL/GenBank/DDBJ databases">
        <title>FDA dAtabase for Regulatory Grade micrObial Sequences (FDA-ARGOS): Supporting development and validation of Infectious Disease Dx tests.</title>
        <authorList>
            <person name="Hoffmann M."/>
            <person name="Allard M."/>
            <person name="Evans P."/>
            <person name="Brown E."/>
            <person name="Tallon L."/>
            <person name="Sadzewicz L."/>
            <person name="Sengamalay N."/>
            <person name="Ott S."/>
            <person name="Godinez A."/>
            <person name="Nagaraj S."/>
            <person name="Vavikolanu K."/>
            <person name="Aluvathingal J."/>
            <person name="Nadendla S."/>
            <person name="Sichtig H."/>
        </authorList>
    </citation>
    <scope>NUCLEOTIDE SEQUENCE [LARGE SCALE GENOMIC DNA]</scope>
    <source>
        <strain evidence="3">FDAARGOS_129</strain>
    </source>
</reference>
<dbReference type="InterPro" id="IPR050643">
    <property type="entry name" value="Periplasmic_pilus_chap"/>
</dbReference>
<dbReference type="Pfam" id="PF00345">
    <property type="entry name" value="PapD_N"/>
    <property type="match status" value="1"/>
</dbReference>
<dbReference type="Gene3D" id="2.60.40.10">
    <property type="entry name" value="Immunoglobulins"/>
    <property type="match status" value="1"/>
</dbReference>
<dbReference type="SUPFAM" id="SSF49354">
    <property type="entry name" value="PapD-like"/>
    <property type="match status" value="1"/>
</dbReference>
<organism evidence="2 3">
    <name type="scientific">Acinetobacter nosocomialis</name>
    <dbReference type="NCBI Taxonomy" id="106654"/>
    <lineage>
        <taxon>Bacteria</taxon>
        <taxon>Pseudomonadati</taxon>
        <taxon>Pseudomonadota</taxon>
        <taxon>Gammaproteobacteria</taxon>
        <taxon>Moraxellales</taxon>
        <taxon>Moraxellaceae</taxon>
        <taxon>Acinetobacter</taxon>
        <taxon>Acinetobacter calcoaceticus/baumannii complex</taxon>
    </lineage>
</organism>
<evidence type="ECO:0000313" key="2">
    <source>
        <dbReference type="EMBL" id="AVF43741.1"/>
    </source>
</evidence>
<evidence type="ECO:0000259" key="1">
    <source>
        <dbReference type="Pfam" id="PF00345"/>
    </source>
</evidence>
<accession>A0A2L1VF76</accession>
<protein>
    <submittedName>
        <fullName evidence="2">Molecular chaperone</fullName>
    </submittedName>
</protein>
<name>A0A2L1VF76_ACINO</name>
<dbReference type="PANTHER" id="PTHR30251">
    <property type="entry name" value="PILUS ASSEMBLY CHAPERONE"/>
    <property type="match status" value="1"/>
</dbReference>
<dbReference type="InterPro" id="IPR013783">
    <property type="entry name" value="Ig-like_fold"/>
</dbReference>
<gene>
    <name evidence="2" type="ORF">AL533_04745</name>
</gene>
<dbReference type="AlphaFoldDB" id="A0A2L1VF76"/>
<dbReference type="InterPro" id="IPR008962">
    <property type="entry name" value="PapD-like_sf"/>
</dbReference>
<dbReference type="GO" id="GO:0071555">
    <property type="term" value="P:cell wall organization"/>
    <property type="evidence" value="ECO:0007669"/>
    <property type="project" value="InterPro"/>
</dbReference>
<sequence>MNNSAFIKNGILKSFLFASTLSLVTPVMAQATFLIWPIYPKIEANEKATAVWLQNTGKTDAMVQIRVFKWSQNGLKDDYSEQSEIIPSPPVAKIKAGEKHMLRLTKSVNLPDGKEQSYRLIVDELPIRLSDGNEQDASKVSFQMRYSIPLFAYGKGIGSGLTEESQKANAKNPLAKPVLQWSVRNNDKGQSELYLKNNGQKFARLSALKTSKTGHDISLGKAAFGYVLSNSTVKFTIDKSTANELSKTSKIYGVDSSGIKQELIEISKMEDPT</sequence>